<reference evidence="8 9" key="1">
    <citation type="submission" date="2023-10" db="EMBL/GenBank/DDBJ databases">
        <title>Development of a sustainable strategy for remediation of hydrocarbon-contaminated territories based on the waste exchange concept.</title>
        <authorList>
            <person name="Krivoruchko A."/>
        </authorList>
    </citation>
    <scope>NUCLEOTIDE SEQUENCE [LARGE SCALE GENOMIC DNA]</scope>
    <source>
        <strain evidence="8 9">IEGM 1323</strain>
    </source>
</reference>
<dbReference type="SUPFAM" id="SSF103473">
    <property type="entry name" value="MFS general substrate transporter"/>
    <property type="match status" value="1"/>
</dbReference>
<comment type="subcellular location">
    <subcellularLocation>
        <location evidence="1">Cell inner membrane</location>
        <topology evidence="1">Multi-pass membrane protein</topology>
    </subcellularLocation>
</comment>
<dbReference type="InterPro" id="IPR036259">
    <property type="entry name" value="MFS_trans_sf"/>
</dbReference>
<dbReference type="PROSITE" id="PS50850">
    <property type="entry name" value="MFS"/>
    <property type="match status" value="1"/>
</dbReference>
<sequence>MATTESTPDIGFRSERGPILIALMLSSSLVALDATIIATAVLTIVGDLGGFAQFPWLFSIYLLAQAVSVPLYGKLSDLFGRKKIMVFGIAVFCLGSILCGLAWSMPALIAFRAIQGLGAGAVQPMSITIAGDIYTLAERAKVQGYLASVWAISSVLGPALGGVFSEYLSWRWIFFINIPLCALAAFMLLRKFEEGAVERAKPKIDYLGAALLTVGATMVLLGLLEGGQSWAWDSPISIAIFVVGFLLLGVFAWVESRAEEPILPLWVFTRRVLVVSSFISLLVGALILGLTSYVPTFVQGVFGTGAIVAGFSLSTLTLGWPIAASQSGRVYLRFGFRTTAVVGGSIGIVGTALTTLLDAESQIWHVAAMCFVIGLGMGLIASPTLIAAQSSVDWAERGVVTSTNMFARSLGSAVGVAVFGAIVNARVSGNPEPEQLSDAIHLVFIGVLVAAVLMTVAAVFMPKRTAQ</sequence>
<dbReference type="CDD" id="cd17502">
    <property type="entry name" value="MFS_Azr1_MDR_like"/>
    <property type="match status" value="1"/>
</dbReference>
<feature type="domain" description="Major facilitator superfamily (MFS) profile" evidence="7">
    <location>
        <begin position="19"/>
        <end position="466"/>
    </location>
</feature>
<dbReference type="RefSeq" id="WP_317566584.1">
    <property type="nucleotide sequence ID" value="NZ_JAWLJX010000015.1"/>
</dbReference>
<dbReference type="PANTHER" id="PTHR23501:SF191">
    <property type="entry name" value="VACUOLAR BASIC AMINO ACID TRANSPORTER 4"/>
    <property type="match status" value="1"/>
</dbReference>
<feature type="transmembrane region" description="Helical" evidence="6">
    <location>
        <begin position="236"/>
        <end position="254"/>
    </location>
</feature>
<dbReference type="InterPro" id="IPR011701">
    <property type="entry name" value="MFS"/>
</dbReference>
<keyword evidence="9" id="KW-1185">Reference proteome</keyword>
<accession>A0ABU4BKF6</accession>
<feature type="transmembrane region" description="Helical" evidence="6">
    <location>
        <begin position="84"/>
        <end position="103"/>
    </location>
</feature>
<dbReference type="PRINTS" id="PR01036">
    <property type="entry name" value="TCRTETB"/>
</dbReference>
<evidence type="ECO:0000256" key="2">
    <source>
        <dbReference type="ARBA" id="ARBA00022448"/>
    </source>
</evidence>
<evidence type="ECO:0000313" key="8">
    <source>
        <dbReference type="EMBL" id="MDV6264563.1"/>
    </source>
</evidence>
<evidence type="ECO:0000256" key="3">
    <source>
        <dbReference type="ARBA" id="ARBA00022692"/>
    </source>
</evidence>
<keyword evidence="2" id="KW-0813">Transport</keyword>
<comment type="caution">
    <text evidence="8">The sequence shown here is derived from an EMBL/GenBank/DDBJ whole genome shotgun (WGS) entry which is preliminary data.</text>
</comment>
<keyword evidence="5 6" id="KW-0472">Membrane</keyword>
<gene>
    <name evidence="8" type="ORF">R3P96_24770</name>
</gene>
<organism evidence="8 9">
    <name type="scientific">Rhodococcoides yunnanense</name>
    <dbReference type="NCBI Taxonomy" id="278209"/>
    <lineage>
        <taxon>Bacteria</taxon>
        <taxon>Bacillati</taxon>
        <taxon>Actinomycetota</taxon>
        <taxon>Actinomycetes</taxon>
        <taxon>Mycobacteriales</taxon>
        <taxon>Nocardiaceae</taxon>
        <taxon>Rhodococcoides</taxon>
    </lineage>
</organism>
<evidence type="ECO:0000256" key="6">
    <source>
        <dbReference type="SAM" id="Phobius"/>
    </source>
</evidence>
<feature type="transmembrane region" description="Helical" evidence="6">
    <location>
        <begin position="170"/>
        <end position="192"/>
    </location>
</feature>
<feature type="transmembrane region" description="Helical" evidence="6">
    <location>
        <begin position="300"/>
        <end position="322"/>
    </location>
</feature>
<name>A0ABU4BKF6_9NOCA</name>
<dbReference type="PANTHER" id="PTHR23501">
    <property type="entry name" value="MAJOR FACILITATOR SUPERFAMILY"/>
    <property type="match status" value="1"/>
</dbReference>
<keyword evidence="3 6" id="KW-0812">Transmembrane</keyword>
<feature type="transmembrane region" description="Helical" evidence="6">
    <location>
        <begin position="204"/>
        <end position="224"/>
    </location>
</feature>
<dbReference type="Gene3D" id="1.20.1720.10">
    <property type="entry name" value="Multidrug resistance protein D"/>
    <property type="match status" value="1"/>
</dbReference>
<dbReference type="Pfam" id="PF07690">
    <property type="entry name" value="MFS_1"/>
    <property type="match status" value="1"/>
</dbReference>
<dbReference type="InterPro" id="IPR020846">
    <property type="entry name" value="MFS_dom"/>
</dbReference>
<feature type="transmembrane region" description="Helical" evidence="6">
    <location>
        <begin position="363"/>
        <end position="388"/>
    </location>
</feature>
<feature type="transmembrane region" description="Helical" evidence="6">
    <location>
        <begin position="409"/>
        <end position="427"/>
    </location>
</feature>
<keyword evidence="4 6" id="KW-1133">Transmembrane helix</keyword>
<dbReference type="Proteomes" id="UP001185755">
    <property type="component" value="Unassembled WGS sequence"/>
</dbReference>
<feature type="transmembrane region" description="Helical" evidence="6">
    <location>
        <begin position="334"/>
        <end position="357"/>
    </location>
</feature>
<evidence type="ECO:0000313" key="9">
    <source>
        <dbReference type="Proteomes" id="UP001185755"/>
    </source>
</evidence>
<protein>
    <submittedName>
        <fullName evidence="8">MDR family MFS transporter</fullName>
    </submittedName>
</protein>
<evidence type="ECO:0000256" key="4">
    <source>
        <dbReference type="ARBA" id="ARBA00022989"/>
    </source>
</evidence>
<evidence type="ECO:0000259" key="7">
    <source>
        <dbReference type="PROSITE" id="PS50850"/>
    </source>
</evidence>
<proteinExistence type="predicted"/>
<feature type="transmembrane region" description="Helical" evidence="6">
    <location>
        <begin position="142"/>
        <end position="164"/>
    </location>
</feature>
<feature type="transmembrane region" description="Helical" evidence="6">
    <location>
        <begin position="51"/>
        <end position="72"/>
    </location>
</feature>
<evidence type="ECO:0000256" key="5">
    <source>
        <dbReference type="ARBA" id="ARBA00023136"/>
    </source>
</evidence>
<feature type="transmembrane region" description="Helical" evidence="6">
    <location>
        <begin position="439"/>
        <end position="461"/>
    </location>
</feature>
<dbReference type="Gene3D" id="1.20.1250.20">
    <property type="entry name" value="MFS general substrate transporter like domains"/>
    <property type="match status" value="1"/>
</dbReference>
<evidence type="ECO:0000256" key="1">
    <source>
        <dbReference type="ARBA" id="ARBA00004429"/>
    </source>
</evidence>
<feature type="transmembrane region" description="Helical" evidence="6">
    <location>
        <begin position="274"/>
        <end position="294"/>
    </location>
</feature>
<dbReference type="EMBL" id="JAWLJX010000015">
    <property type="protein sequence ID" value="MDV6264563.1"/>
    <property type="molecule type" value="Genomic_DNA"/>
</dbReference>
<feature type="transmembrane region" description="Helical" evidence="6">
    <location>
        <begin position="20"/>
        <end position="45"/>
    </location>
</feature>
<feature type="transmembrane region" description="Helical" evidence="6">
    <location>
        <begin position="109"/>
        <end position="130"/>
    </location>
</feature>